<feature type="transmembrane region" description="Helical" evidence="1">
    <location>
        <begin position="186"/>
        <end position="207"/>
    </location>
</feature>
<dbReference type="OrthoDB" id="8914130at2"/>
<evidence type="ECO:0000313" key="3">
    <source>
        <dbReference type="Proteomes" id="UP000005267"/>
    </source>
</evidence>
<feature type="transmembrane region" description="Helical" evidence="1">
    <location>
        <begin position="144"/>
        <end position="174"/>
    </location>
</feature>
<name>I3U8U2_ADVKW</name>
<feature type="transmembrane region" description="Helical" evidence="1">
    <location>
        <begin position="67"/>
        <end position="89"/>
    </location>
</feature>
<evidence type="ECO:0008006" key="4">
    <source>
        <dbReference type="Google" id="ProtNLM"/>
    </source>
</evidence>
<dbReference type="AlphaFoldDB" id="I3U8U2"/>
<dbReference type="Proteomes" id="UP000005267">
    <property type="component" value="Chromosome"/>
</dbReference>
<dbReference type="EMBL" id="CP003555">
    <property type="protein sequence ID" value="AFK61430.1"/>
    <property type="molecule type" value="Genomic_DNA"/>
</dbReference>
<dbReference type="RefSeq" id="WP_014749521.1">
    <property type="nucleotide sequence ID" value="NC_017964.1"/>
</dbReference>
<dbReference type="KEGG" id="aka:TKWG_04475"/>
<reference evidence="3" key="2">
    <citation type="journal article" date="2013" name="PLoS ONE">
        <title>Genome implosion elicits host-confinement in Alcaligenaceae: evidence from the comparative genomics of Tetrathiobacter kashmirensis, a pathogen in the making.</title>
        <authorList>
            <person name="Ghosh W."/>
            <person name="Alam M."/>
            <person name="Roy C."/>
            <person name="Pyne P."/>
            <person name="George A."/>
            <person name="Chakraborty R."/>
            <person name="Majumder S."/>
            <person name="Agarwal A."/>
            <person name="Chakraborty S."/>
            <person name="Majumdar S."/>
            <person name="Gupta S.K."/>
        </authorList>
    </citation>
    <scope>NUCLEOTIDE SEQUENCE [LARGE SCALE GENOMIC DNA]</scope>
    <source>
        <strain evidence="3">WT001</strain>
    </source>
</reference>
<evidence type="ECO:0000313" key="2">
    <source>
        <dbReference type="EMBL" id="AFK61430.1"/>
    </source>
</evidence>
<gene>
    <name evidence="2" type="ordered locus">TKWG_04475</name>
</gene>
<feature type="transmembrane region" description="Helical" evidence="1">
    <location>
        <begin position="401"/>
        <end position="421"/>
    </location>
</feature>
<dbReference type="STRING" id="1036672.TKWG_04475"/>
<keyword evidence="3" id="KW-1185">Reference proteome</keyword>
<feature type="transmembrane region" description="Helical" evidence="1">
    <location>
        <begin position="374"/>
        <end position="395"/>
    </location>
</feature>
<reference evidence="2 3" key="1">
    <citation type="journal article" date="2011" name="J. Bacteriol.">
        <title>Whole-genome shotgun sequencing of the sulfur-oxidizing chemoautotroph Tetrathiobacter kashmirensis.</title>
        <authorList>
            <person name="Ghosh W."/>
            <person name="George A."/>
            <person name="Agarwal A."/>
            <person name="Raj P."/>
            <person name="Alam M."/>
            <person name="Pyne P."/>
            <person name="Das Gupta S.K."/>
        </authorList>
    </citation>
    <scope>NUCLEOTIDE SEQUENCE [LARGE SCALE GENOMIC DNA]</scope>
    <source>
        <strain evidence="2 3">WT001</strain>
    </source>
</reference>
<keyword evidence="1" id="KW-0812">Transmembrane</keyword>
<feature type="transmembrane region" description="Helical" evidence="1">
    <location>
        <begin position="101"/>
        <end position="119"/>
    </location>
</feature>
<feature type="transmembrane region" description="Helical" evidence="1">
    <location>
        <begin position="12"/>
        <end position="33"/>
    </location>
</feature>
<accession>I3U8U2</accession>
<dbReference type="HOGENOM" id="CLU_037111_0_0_4"/>
<keyword evidence="1" id="KW-0472">Membrane</keyword>
<keyword evidence="1" id="KW-1133">Transmembrane helix</keyword>
<organism evidence="2 3">
    <name type="scientific">Advenella kashmirensis (strain DSM 17095 / LMG 22695 / WT001)</name>
    <name type="common">Tetrathiobacter kashmirensis</name>
    <dbReference type="NCBI Taxonomy" id="1036672"/>
    <lineage>
        <taxon>Bacteria</taxon>
        <taxon>Pseudomonadati</taxon>
        <taxon>Pseudomonadota</taxon>
        <taxon>Betaproteobacteria</taxon>
        <taxon>Burkholderiales</taxon>
        <taxon>Alcaligenaceae</taxon>
    </lineage>
</organism>
<protein>
    <recommendedName>
        <fullName evidence="4">Glycosyltransferase RgtA/B/C/D-like domain-containing protein</fullName>
    </recommendedName>
</protein>
<feature type="transmembrane region" description="Helical" evidence="1">
    <location>
        <begin position="344"/>
        <end position="367"/>
    </location>
</feature>
<proteinExistence type="predicted"/>
<sequence>MLKTPFPGKPLCWWDLIPVLGFIVCALAFYPGIMTPDSLDQLAQANTQSFNDWHPPMMAWLWSGLNLVFPAASGFLFFDLFLLWFGLVCVRRSVEHRYAPFVYLLGFLPFVINLSGVIWKDVATAYALLWATIMMLQPPSRSRLALFSVFIFVAIGVRYNSLFSCLPLIVGYFWQSFARCQVSYKWARVLALSCAFFIAQLTCLNLFNYHFLNTTKGTPQIVIMVDDLTYMSTQMGHSLVPGVDLETVTRSSQVAVSDNIFRYGQGLDYEAVKASWKAVVREHPWMYLQFRGKVFLRFLGFSLAPPFQLHEPSYGYWLDHSYQSNQTNEIRHMLGLYVNSLAQLVPVFFTGALWLAVAAFTFCLSVASRLPYRTVTLSLSLSAGINLMSYVLVANAPFFRYYYWSIVAGSLAVLLLLIGFAQQRRQLAGNAVSQL</sequence>
<evidence type="ECO:0000256" key="1">
    <source>
        <dbReference type="SAM" id="Phobius"/>
    </source>
</evidence>